<feature type="compositionally biased region" description="Acidic residues" evidence="1">
    <location>
        <begin position="457"/>
        <end position="503"/>
    </location>
</feature>
<keyword evidence="2" id="KW-0472">Membrane</keyword>
<dbReference type="InterPro" id="IPR013922">
    <property type="entry name" value="Cyclin_PHO80-like"/>
</dbReference>
<feature type="compositionally biased region" description="Basic residues" evidence="1">
    <location>
        <begin position="1"/>
        <end position="12"/>
    </location>
</feature>
<name>A0A1Y2A3W4_9FUNG</name>
<feature type="compositionally biased region" description="Basic residues" evidence="1">
    <location>
        <begin position="230"/>
        <end position="242"/>
    </location>
</feature>
<feature type="compositionally biased region" description="Low complexity" evidence="1">
    <location>
        <begin position="377"/>
        <end position="420"/>
    </location>
</feature>
<dbReference type="GO" id="GO:0019901">
    <property type="term" value="F:protein kinase binding"/>
    <property type="evidence" value="ECO:0007669"/>
    <property type="project" value="InterPro"/>
</dbReference>
<dbReference type="SUPFAM" id="SSF47954">
    <property type="entry name" value="Cyclin-like"/>
    <property type="match status" value="1"/>
</dbReference>
<dbReference type="InterPro" id="IPR036915">
    <property type="entry name" value="Cyclin-like_sf"/>
</dbReference>
<keyword evidence="2" id="KW-1133">Transmembrane helix</keyword>
<feature type="compositionally biased region" description="Polar residues" evidence="1">
    <location>
        <begin position="350"/>
        <end position="373"/>
    </location>
</feature>
<dbReference type="PANTHER" id="PTHR15615">
    <property type="match status" value="1"/>
</dbReference>
<dbReference type="OrthoDB" id="286814at2759"/>
<proteinExistence type="predicted"/>
<evidence type="ECO:0000313" key="3">
    <source>
        <dbReference type="EMBL" id="ORY17040.1"/>
    </source>
</evidence>
<dbReference type="Proteomes" id="UP000193920">
    <property type="component" value="Unassembled WGS sequence"/>
</dbReference>
<keyword evidence="4" id="KW-1185">Reference proteome</keyword>
<feature type="transmembrane region" description="Helical" evidence="2">
    <location>
        <begin position="183"/>
        <end position="200"/>
    </location>
</feature>
<dbReference type="AlphaFoldDB" id="A0A1Y2A3W4"/>
<feature type="region of interest" description="Disordered" evidence="1">
    <location>
        <begin position="111"/>
        <end position="139"/>
    </location>
</feature>
<comment type="caution">
    <text evidence="3">The sequence shown here is derived from an EMBL/GenBank/DDBJ whole genome shotgun (WGS) entry which is preliminary data.</text>
</comment>
<evidence type="ECO:0000256" key="1">
    <source>
        <dbReference type="SAM" id="MobiDB-lite"/>
    </source>
</evidence>
<dbReference type="EMBL" id="MCOG01000329">
    <property type="protein sequence ID" value="ORY17040.1"/>
    <property type="molecule type" value="Genomic_DNA"/>
</dbReference>
<feature type="compositionally biased region" description="Polar residues" evidence="1">
    <location>
        <begin position="245"/>
        <end position="266"/>
    </location>
</feature>
<protein>
    <recommendedName>
        <fullName evidence="5">Cyclin N-terminal domain-containing protein</fullName>
    </recommendedName>
</protein>
<feature type="compositionally biased region" description="Basic and acidic residues" evidence="1">
    <location>
        <begin position="124"/>
        <end position="139"/>
    </location>
</feature>
<sequence length="701" mass="82568">MGRKGGKKYRKELRKEQSERDKDALFWKLGKQLSDPLGEYRKFIANLRNKEINEVDDFIDIPINLVDLTANLITSLITGENCLYESINESDKRIKTLNIINEDSETEFETAKITKRNRRKSKSRSRENSNDSLSKEKKLNNLKSNSNLIPLKKNKSNSFNFEEYIQQENEESFYFIRKIIKKTQLSLTTFIVSLYFIYNYKHLEKKKRKHRENKVQKYISDWPSPSSKNTNKKKRRKRKNKNKNSENMTESSSLLTDKGTPSSQENIDMKEEIQYNKNNMEINKGQLPNIEISPHSDTNNNSLFLLNSGTNVITSPILKSGFLSSFQPRRQSSNISICSSIDSKIALDSNSQNTTNSLENQYPSPSHTNSNDDTTNKMENNVNNNEKNTKENNLNNQNKGNTKDNNAINNQKNKQNINENNNEILNYMKEKKEDIYNDNNKEKIIEDKKINNNNNDNDVEEEVDENDNNNDDNDEEEEEEEEEEDDDDENNNNDDNEEEEEDDDNKKRERLNQRFMHKRYNSQFNTILKNEKMSKNFSYLSSCYILSDRYGSYVIPTFLASIIVADKLLYDATYTNSNWSEFTEGRYSLEDINELERRFLSIMNFQLFISQKKFDEFLSYLDFILCLQKIRAWGSIPFSLSYSDIYTLTKKIDTKYFNAYPNSKNDNIYETLRFVFKIILGIILIYILLFFIYLFWKNSNS</sequence>
<evidence type="ECO:0000313" key="4">
    <source>
        <dbReference type="Proteomes" id="UP000193920"/>
    </source>
</evidence>
<dbReference type="PANTHER" id="PTHR15615:SF108">
    <property type="entry name" value="PROTEIN CNPPD1"/>
    <property type="match status" value="1"/>
</dbReference>
<feature type="region of interest" description="Disordered" evidence="1">
    <location>
        <begin position="1"/>
        <end position="20"/>
    </location>
</feature>
<organism evidence="3 4">
    <name type="scientific">Neocallimastix californiae</name>
    <dbReference type="NCBI Taxonomy" id="1754190"/>
    <lineage>
        <taxon>Eukaryota</taxon>
        <taxon>Fungi</taxon>
        <taxon>Fungi incertae sedis</taxon>
        <taxon>Chytridiomycota</taxon>
        <taxon>Chytridiomycota incertae sedis</taxon>
        <taxon>Neocallimastigomycetes</taxon>
        <taxon>Neocallimastigales</taxon>
        <taxon>Neocallimastigaceae</taxon>
        <taxon>Neocallimastix</taxon>
    </lineage>
</organism>
<evidence type="ECO:0008006" key="5">
    <source>
        <dbReference type="Google" id="ProtNLM"/>
    </source>
</evidence>
<dbReference type="STRING" id="1754190.A0A1Y2A3W4"/>
<dbReference type="Gene3D" id="1.10.472.10">
    <property type="entry name" value="Cyclin-like"/>
    <property type="match status" value="1"/>
</dbReference>
<gene>
    <name evidence="3" type="ORF">LY90DRAFT_677382</name>
</gene>
<feature type="region of interest" description="Disordered" evidence="1">
    <location>
        <begin position="447"/>
        <end position="512"/>
    </location>
</feature>
<feature type="compositionally biased region" description="Basic residues" evidence="1">
    <location>
        <begin position="113"/>
        <end position="123"/>
    </location>
</feature>
<dbReference type="CDD" id="cd20557">
    <property type="entry name" value="CYCLIN_ScPCL1-like"/>
    <property type="match status" value="1"/>
</dbReference>
<feature type="region of interest" description="Disordered" evidence="1">
    <location>
        <begin position="350"/>
        <end position="420"/>
    </location>
</feature>
<reference evidence="3 4" key="1">
    <citation type="submission" date="2016-08" db="EMBL/GenBank/DDBJ databases">
        <title>A Parts List for Fungal Cellulosomes Revealed by Comparative Genomics.</title>
        <authorList>
            <consortium name="DOE Joint Genome Institute"/>
            <person name="Haitjema C.H."/>
            <person name="Gilmore S.P."/>
            <person name="Henske J.K."/>
            <person name="Solomon K.V."/>
            <person name="De Groot R."/>
            <person name="Kuo A."/>
            <person name="Mondo S.J."/>
            <person name="Salamov A.A."/>
            <person name="Labutti K."/>
            <person name="Zhao Z."/>
            <person name="Chiniquy J."/>
            <person name="Barry K."/>
            <person name="Brewer H.M."/>
            <person name="Purvine S.O."/>
            <person name="Wright A.T."/>
            <person name="Boxma B."/>
            <person name="Van Alen T."/>
            <person name="Hackstein J.H."/>
            <person name="Baker S.E."/>
            <person name="Grigoriev I.V."/>
            <person name="O'Malley M.A."/>
        </authorList>
    </citation>
    <scope>NUCLEOTIDE SEQUENCE [LARGE SCALE GENOMIC DNA]</scope>
    <source>
        <strain evidence="3 4">G1</strain>
    </source>
</reference>
<feature type="region of interest" description="Disordered" evidence="1">
    <location>
        <begin position="205"/>
        <end position="266"/>
    </location>
</feature>
<feature type="transmembrane region" description="Helical" evidence="2">
    <location>
        <begin position="674"/>
        <end position="696"/>
    </location>
</feature>
<accession>A0A1Y2A3W4</accession>
<evidence type="ECO:0000256" key="2">
    <source>
        <dbReference type="SAM" id="Phobius"/>
    </source>
</evidence>
<keyword evidence="2" id="KW-0812">Transmembrane</keyword>